<evidence type="ECO:0000256" key="2">
    <source>
        <dbReference type="ARBA" id="ARBA00022827"/>
    </source>
</evidence>
<keyword evidence="2" id="KW-0274">FAD</keyword>
<dbReference type="RefSeq" id="WP_111467418.1">
    <property type="nucleotide sequence ID" value="NZ_QKZS01000008.1"/>
</dbReference>
<dbReference type="SUPFAM" id="SSF56176">
    <property type="entry name" value="FAD-binding/transporter-associated domain-like"/>
    <property type="match status" value="1"/>
</dbReference>
<gene>
    <name evidence="4" type="ORF">LX76_02753</name>
</gene>
<dbReference type="InterPro" id="IPR016164">
    <property type="entry name" value="FAD-linked_Oxase-like_C"/>
</dbReference>
<dbReference type="SUPFAM" id="SSF55103">
    <property type="entry name" value="FAD-linked oxidases, C-terminal domain"/>
    <property type="match status" value="1"/>
</dbReference>
<dbReference type="InterPro" id="IPR016166">
    <property type="entry name" value="FAD-bd_PCMH"/>
</dbReference>
<dbReference type="GO" id="GO:0003824">
    <property type="term" value="F:catalytic activity"/>
    <property type="evidence" value="ECO:0007669"/>
    <property type="project" value="InterPro"/>
</dbReference>
<proteinExistence type="predicted"/>
<dbReference type="PANTHER" id="PTHR11748">
    <property type="entry name" value="D-LACTATE DEHYDROGENASE"/>
    <property type="match status" value="1"/>
</dbReference>
<accession>A0A2W7QYP2</accession>
<comment type="caution">
    <text evidence="4">The sequence shown here is derived from an EMBL/GenBank/DDBJ whole genome shotgun (WGS) entry which is preliminary data.</text>
</comment>
<evidence type="ECO:0000259" key="3">
    <source>
        <dbReference type="PROSITE" id="PS51387"/>
    </source>
</evidence>
<organism evidence="4 5">
    <name type="scientific">Cereibacter changlensis</name>
    <dbReference type="NCBI Taxonomy" id="402884"/>
    <lineage>
        <taxon>Bacteria</taxon>
        <taxon>Pseudomonadati</taxon>
        <taxon>Pseudomonadota</taxon>
        <taxon>Alphaproteobacteria</taxon>
        <taxon>Rhodobacterales</taxon>
        <taxon>Paracoccaceae</taxon>
        <taxon>Cereibacter</taxon>
    </lineage>
</organism>
<feature type="domain" description="FAD-binding PCMH-type" evidence="3">
    <location>
        <begin position="1"/>
        <end position="172"/>
    </location>
</feature>
<evidence type="ECO:0000256" key="1">
    <source>
        <dbReference type="ARBA" id="ARBA00022630"/>
    </source>
</evidence>
<dbReference type="PANTHER" id="PTHR11748:SF103">
    <property type="entry name" value="GLYCOLATE OXIDASE SUBUNIT GLCE"/>
    <property type="match status" value="1"/>
</dbReference>
<dbReference type="EMBL" id="QKZS01000008">
    <property type="protein sequence ID" value="PZX52226.1"/>
    <property type="molecule type" value="Genomic_DNA"/>
</dbReference>
<dbReference type="InterPro" id="IPR016169">
    <property type="entry name" value="FAD-bd_PCMH_sub2"/>
</dbReference>
<dbReference type="Proteomes" id="UP000249538">
    <property type="component" value="Unassembled WGS sequence"/>
</dbReference>
<dbReference type="Gene3D" id="3.30.465.10">
    <property type="match status" value="1"/>
</dbReference>
<dbReference type="Pfam" id="PF01565">
    <property type="entry name" value="FAD_binding_4"/>
    <property type="match status" value="1"/>
</dbReference>
<dbReference type="InterPro" id="IPR036318">
    <property type="entry name" value="FAD-bd_PCMH-like_sf"/>
</dbReference>
<keyword evidence="1" id="KW-0285">Flavoprotein</keyword>
<evidence type="ECO:0000313" key="4">
    <source>
        <dbReference type="EMBL" id="PZX52226.1"/>
    </source>
</evidence>
<protein>
    <submittedName>
        <fullName evidence="4">Glycolate oxidase FAD binding subunit</fullName>
    </submittedName>
</protein>
<reference evidence="4 5" key="1">
    <citation type="submission" date="2018-06" db="EMBL/GenBank/DDBJ databases">
        <title>Genomic Encyclopedia of Archaeal and Bacterial Type Strains, Phase II (KMG-II): from individual species to whole genera.</title>
        <authorList>
            <person name="Goeker M."/>
        </authorList>
    </citation>
    <scope>NUCLEOTIDE SEQUENCE [LARGE SCALE GENOMIC DNA]</scope>
    <source>
        <strain evidence="4 5">DSM 18774</strain>
    </source>
</reference>
<evidence type="ECO:0000313" key="5">
    <source>
        <dbReference type="Proteomes" id="UP000249538"/>
    </source>
</evidence>
<sequence length="362" mass="37212">MRPASESELAEAVRGATGPLRIVGGGTRGFGGAGGEILDTSALAGISLYEPGALTLVAGAGTSLSLVETTIAGQGQRLPFEVPDMRGLLGREGRSTLGGVVAANASGPRRVQAGACRDSLIGMRFVTGEGVVVKNGGRVMKNVTGYDLVKLMAGSHGTLGVLSEVAFKLLPVPEAEATLALEGLSHSRAVEAMAAALGSPFDVTGAAHWPGRGTYLRLEGFSASVDYRAERLAALLAPFGAVAPVASPWAAIRDVKPFHGRAGDVWRLSVKPSDAPGLVALMAAEVLLDWGGGLIWALVEEGADLRARLPGLKGHATLVRASAETRRRLPTFQPQPAPLAALSAGLRAKFDPRGILNPGLMA</sequence>
<dbReference type="AlphaFoldDB" id="A0A2W7QYP2"/>
<dbReference type="PROSITE" id="PS51387">
    <property type="entry name" value="FAD_PCMH"/>
    <property type="match status" value="1"/>
</dbReference>
<name>A0A2W7QYP2_9RHOB</name>
<dbReference type="GO" id="GO:0071949">
    <property type="term" value="F:FAD binding"/>
    <property type="evidence" value="ECO:0007669"/>
    <property type="project" value="InterPro"/>
</dbReference>
<dbReference type="InterPro" id="IPR006094">
    <property type="entry name" value="Oxid_FAD_bind_N"/>
</dbReference>